<gene>
    <name evidence="1" type="ORF">BDQ12DRAFT_681650</name>
</gene>
<evidence type="ECO:0000313" key="2">
    <source>
        <dbReference type="Proteomes" id="UP000308652"/>
    </source>
</evidence>
<reference evidence="1 2" key="1">
    <citation type="journal article" date="2019" name="Nat. Ecol. Evol.">
        <title>Megaphylogeny resolves global patterns of mushroom evolution.</title>
        <authorList>
            <person name="Varga T."/>
            <person name="Krizsan K."/>
            <person name="Foldi C."/>
            <person name="Dima B."/>
            <person name="Sanchez-Garcia M."/>
            <person name="Sanchez-Ramirez S."/>
            <person name="Szollosi G.J."/>
            <person name="Szarkandi J.G."/>
            <person name="Papp V."/>
            <person name="Albert L."/>
            <person name="Andreopoulos W."/>
            <person name="Angelini C."/>
            <person name="Antonin V."/>
            <person name="Barry K.W."/>
            <person name="Bougher N.L."/>
            <person name="Buchanan P."/>
            <person name="Buyck B."/>
            <person name="Bense V."/>
            <person name="Catcheside P."/>
            <person name="Chovatia M."/>
            <person name="Cooper J."/>
            <person name="Damon W."/>
            <person name="Desjardin D."/>
            <person name="Finy P."/>
            <person name="Geml J."/>
            <person name="Haridas S."/>
            <person name="Hughes K."/>
            <person name="Justo A."/>
            <person name="Karasinski D."/>
            <person name="Kautmanova I."/>
            <person name="Kiss B."/>
            <person name="Kocsube S."/>
            <person name="Kotiranta H."/>
            <person name="LaButti K.M."/>
            <person name="Lechner B.E."/>
            <person name="Liimatainen K."/>
            <person name="Lipzen A."/>
            <person name="Lukacs Z."/>
            <person name="Mihaltcheva S."/>
            <person name="Morgado L.N."/>
            <person name="Niskanen T."/>
            <person name="Noordeloos M.E."/>
            <person name="Ohm R.A."/>
            <person name="Ortiz-Santana B."/>
            <person name="Ovrebo C."/>
            <person name="Racz N."/>
            <person name="Riley R."/>
            <person name="Savchenko A."/>
            <person name="Shiryaev A."/>
            <person name="Soop K."/>
            <person name="Spirin V."/>
            <person name="Szebenyi C."/>
            <person name="Tomsovsky M."/>
            <person name="Tulloss R.E."/>
            <person name="Uehling J."/>
            <person name="Grigoriev I.V."/>
            <person name="Vagvolgyi C."/>
            <person name="Papp T."/>
            <person name="Martin F.M."/>
            <person name="Miettinen O."/>
            <person name="Hibbett D.S."/>
            <person name="Nagy L.G."/>
        </authorList>
    </citation>
    <scope>NUCLEOTIDE SEQUENCE [LARGE SCALE GENOMIC DNA]</scope>
    <source>
        <strain evidence="1 2">CBS 166.37</strain>
    </source>
</reference>
<dbReference type="EMBL" id="ML213599">
    <property type="protein sequence ID" value="TFK39357.1"/>
    <property type="molecule type" value="Genomic_DNA"/>
</dbReference>
<proteinExistence type="predicted"/>
<evidence type="ECO:0000313" key="1">
    <source>
        <dbReference type="EMBL" id="TFK39357.1"/>
    </source>
</evidence>
<protein>
    <submittedName>
        <fullName evidence="1">Uncharacterized protein</fullName>
    </submittedName>
</protein>
<name>A0A5C3M3E3_9AGAR</name>
<sequence>MFVRVKRLMCGCSQLRSGTVSLLCIMAATSISAHTSGSSLPAKSLRTSRMWFRCRICWLGDCSPDQRRNGYYSL</sequence>
<dbReference type="Proteomes" id="UP000308652">
    <property type="component" value="Unassembled WGS sequence"/>
</dbReference>
<organism evidence="1 2">
    <name type="scientific">Crucibulum laeve</name>
    <dbReference type="NCBI Taxonomy" id="68775"/>
    <lineage>
        <taxon>Eukaryota</taxon>
        <taxon>Fungi</taxon>
        <taxon>Dikarya</taxon>
        <taxon>Basidiomycota</taxon>
        <taxon>Agaricomycotina</taxon>
        <taxon>Agaricomycetes</taxon>
        <taxon>Agaricomycetidae</taxon>
        <taxon>Agaricales</taxon>
        <taxon>Agaricineae</taxon>
        <taxon>Nidulariaceae</taxon>
        <taxon>Crucibulum</taxon>
    </lineage>
</organism>
<keyword evidence="2" id="KW-1185">Reference proteome</keyword>
<dbReference type="AlphaFoldDB" id="A0A5C3M3E3"/>
<accession>A0A5C3M3E3</accession>